<accession>A0ABU9UCV5</accession>
<keyword evidence="9" id="KW-1185">Reference proteome</keyword>
<dbReference type="PANTHER" id="PTHR30619">
    <property type="entry name" value="DNA INTERNALIZATION/COMPETENCE PROTEIN COMEC/REC2"/>
    <property type="match status" value="1"/>
</dbReference>
<evidence type="ECO:0000256" key="1">
    <source>
        <dbReference type="ARBA" id="ARBA00004651"/>
    </source>
</evidence>
<keyword evidence="4 6" id="KW-1133">Transmembrane helix</keyword>
<comment type="subcellular location">
    <subcellularLocation>
        <location evidence="1">Cell membrane</location>
        <topology evidence="1">Multi-pass membrane protein</topology>
    </subcellularLocation>
</comment>
<feature type="transmembrane region" description="Helical" evidence="6">
    <location>
        <begin position="346"/>
        <end position="368"/>
    </location>
</feature>
<evidence type="ECO:0000256" key="5">
    <source>
        <dbReference type="ARBA" id="ARBA00023136"/>
    </source>
</evidence>
<feature type="transmembrane region" description="Helical" evidence="6">
    <location>
        <begin position="241"/>
        <end position="257"/>
    </location>
</feature>
<evidence type="ECO:0000256" key="4">
    <source>
        <dbReference type="ARBA" id="ARBA00022989"/>
    </source>
</evidence>
<keyword evidence="2" id="KW-1003">Cell membrane</keyword>
<feature type="transmembrane region" description="Helical" evidence="6">
    <location>
        <begin position="313"/>
        <end position="339"/>
    </location>
</feature>
<sequence length="414" mass="47189">MLLFAVSAGFVTGYFQKPDFTNWMGFPKERIKSVRVVCLSDSRLSHRGRYNTKVKIKRVYDRNLGSAAADFYALMISDKPFFMQSIVDADVKVFESSFNSGLGYLSTDRSRFLGFSSVFYRLRGDVVRSIRAEIERWPFKISALFMALFLGDRSYILDYMYDGFKRAGALHVLALSGLHVGIISLLCLLFFSVFFPVYIARPISALFLFLYVFIAGPYPSLLRASVFFAFTILFSYKGMRLINILGFTAVFMAVFFPSQMYSLGSLLSFSAVLGIVLFTWPLSIMIRPYVGSFISSVFACSFSAFWATVPVVIIVFSALSLAGAVSAIFIVPVITFFMFFSVARLLLSFVVSWFSVVFDWVLSFLYFILEKLVYVFSLFPVIEGSFGYVFLALWPILTFVILLWYYPFSWNLKR</sequence>
<proteinExistence type="predicted"/>
<dbReference type="NCBIfam" id="TIGR00360">
    <property type="entry name" value="ComEC_N-term"/>
    <property type="match status" value="1"/>
</dbReference>
<feature type="transmembrane region" description="Helical" evidence="6">
    <location>
        <begin position="168"/>
        <end position="199"/>
    </location>
</feature>
<name>A0ABU9UCV5_9SPIR</name>
<evidence type="ECO:0000313" key="9">
    <source>
        <dbReference type="Proteomes" id="UP001466331"/>
    </source>
</evidence>
<evidence type="ECO:0000256" key="3">
    <source>
        <dbReference type="ARBA" id="ARBA00022692"/>
    </source>
</evidence>
<dbReference type="RefSeq" id="WP_420069946.1">
    <property type="nucleotide sequence ID" value="NZ_JBCHKQ010000003.1"/>
</dbReference>
<dbReference type="Pfam" id="PF03772">
    <property type="entry name" value="Competence"/>
    <property type="match status" value="1"/>
</dbReference>
<keyword evidence="3 6" id="KW-0812">Transmembrane</keyword>
<comment type="caution">
    <text evidence="8">The sequence shown here is derived from an EMBL/GenBank/DDBJ whole genome shotgun (WGS) entry which is preliminary data.</text>
</comment>
<evidence type="ECO:0000259" key="7">
    <source>
        <dbReference type="Pfam" id="PF03772"/>
    </source>
</evidence>
<reference evidence="8 9" key="1">
    <citation type="submission" date="2024-03" db="EMBL/GenBank/DDBJ databases">
        <title>Ignisphaera cupida sp. nov., a hyperthermophilic hydrolytic archaeon from a hot spring of Kamchatka, and proposal of Ignisphaeraceae fam. nov.</title>
        <authorList>
            <person name="Podosokorskaya O.A."/>
            <person name="Elcheninov A.G."/>
            <person name="Maltseva A.I."/>
            <person name="Zayulina K.S."/>
            <person name="Novikov A."/>
            <person name="Merkel A.Y."/>
        </authorList>
    </citation>
    <scope>NUCLEOTIDE SEQUENCE [LARGE SCALE GENOMIC DNA]</scope>
    <source>
        <strain evidence="8 9">38H-sp</strain>
    </source>
</reference>
<dbReference type="InterPro" id="IPR004477">
    <property type="entry name" value="ComEC_N"/>
</dbReference>
<protein>
    <submittedName>
        <fullName evidence="8">ComEC/Rec2 family competence protein</fullName>
    </submittedName>
</protein>
<feature type="transmembrane region" description="Helical" evidence="6">
    <location>
        <begin position="388"/>
        <end position="406"/>
    </location>
</feature>
<feature type="domain" description="ComEC/Rec2-related protein" evidence="7">
    <location>
        <begin position="148"/>
        <end position="407"/>
    </location>
</feature>
<feature type="transmembrane region" description="Helical" evidence="6">
    <location>
        <begin position="263"/>
        <end position="282"/>
    </location>
</feature>
<evidence type="ECO:0000256" key="2">
    <source>
        <dbReference type="ARBA" id="ARBA00022475"/>
    </source>
</evidence>
<dbReference type="EMBL" id="JBCHKQ010000003">
    <property type="protein sequence ID" value="MEM5948503.1"/>
    <property type="molecule type" value="Genomic_DNA"/>
</dbReference>
<gene>
    <name evidence="8" type="ORF">WKV44_08085</name>
</gene>
<organism evidence="8 9">
    <name type="scientific">Rarispira pelagica</name>
    <dbReference type="NCBI Taxonomy" id="3141764"/>
    <lineage>
        <taxon>Bacteria</taxon>
        <taxon>Pseudomonadati</taxon>
        <taxon>Spirochaetota</taxon>
        <taxon>Spirochaetia</taxon>
        <taxon>Winmispirales</taxon>
        <taxon>Winmispiraceae</taxon>
        <taxon>Rarispira</taxon>
    </lineage>
</organism>
<dbReference type="PANTHER" id="PTHR30619:SF7">
    <property type="entry name" value="BETA-LACTAMASE DOMAIN PROTEIN"/>
    <property type="match status" value="1"/>
</dbReference>
<keyword evidence="5 6" id="KW-0472">Membrane</keyword>
<feature type="transmembrane region" description="Helical" evidence="6">
    <location>
        <begin position="205"/>
        <end position="234"/>
    </location>
</feature>
<evidence type="ECO:0000313" key="8">
    <source>
        <dbReference type="EMBL" id="MEM5948503.1"/>
    </source>
</evidence>
<evidence type="ECO:0000256" key="6">
    <source>
        <dbReference type="SAM" id="Phobius"/>
    </source>
</evidence>
<dbReference type="InterPro" id="IPR052159">
    <property type="entry name" value="Competence_DNA_uptake"/>
</dbReference>
<feature type="transmembrane region" description="Helical" evidence="6">
    <location>
        <begin position="289"/>
        <end position="307"/>
    </location>
</feature>
<dbReference type="Proteomes" id="UP001466331">
    <property type="component" value="Unassembled WGS sequence"/>
</dbReference>